<dbReference type="Proteomes" id="UP000261875">
    <property type="component" value="Chromosome"/>
</dbReference>
<accession>A0A2U8I5B4</accession>
<gene>
    <name evidence="1" type="ORF">CCS41_07230</name>
</gene>
<dbReference type="EMBL" id="CP021659">
    <property type="protein sequence ID" value="AWK14310.1"/>
    <property type="molecule type" value="Genomic_DNA"/>
</dbReference>
<dbReference type="InterPro" id="IPR003065">
    <property type="entry name" value="Invas_SpaK"/>
</dbReference>
<name>A0A2U8I5B4_9GAMM</name>
<evidence type="ECO:0000313" key="1">
    <source>
        <dbReference type="EMBL" id="AWK14310.1"/>
    </source>
</evidence>
<dbReference type="Pfam" id="PF03519">
    <property type="entry name" value="Invas_SpaK"/>
    <property type="match status" value="1"/>
</dbReference>
<dbReference type="SUPFAM" id="SSF69635">
    <property type="entry name" value="Type III secretory system chaperone-like"/>
    <property type="match status" value="1"/>
</dbReference>
<dbReference type="Gene3D" id="3.30.1460.10">
    <property type="match status" value="1"/>
</dbReference>
<keyword evidence="2" id="KW-1185">Reference proteome</keyword>
<dbReference type="STRING" id="1878942.GCA_900128755_00412"/>
<evidence type="ECO:0000313" key="2">
    <source>
        <dbReference type="Proteomes" id="UP000261875"/>
    </source>
</evidence>
<dbReference type="CDD" id="cd17035">
    <property type="entry name" value="T3SC_IB_Spa15-like"/>
    <property type="match status" value="1"/>
</dbReference>
<proteinExistence type="predicted"/>
<reference evidence="1 2" key="1">
    <citation type="submission" date="2017-05" db="EMBL/GenBank/DDBJ databases">
        <title>Genome sequence of Candidatus Fukatsuia symbiotica and Candidatus Hamiltonella defensa from Acyrthosiphon pisum strain 5D.</title>
        <authorList>
            <person name="Patel V.A."/>
            <person name="Chevignon G."/>
            <person name="Russell J.A."/>
            <person name="Oliver K.M."/>
        </authorList>
    </citation>
    <scope>NUCLEOTIDE SEQUENCE [LARGE SCALE GENOMIC DNA]</scope>
    <source>
        <strain evidence="1 2">5D</strain>
    </source>
</reference>
<dbReference type="OrthoDB" id="8588812at2"/>
<organism evidence="1 2">
    <name type="scientific">Candidatus Fukatsuia symbiotica</name>
    <dbReference type="NCBI Taxonomy" id="1878942"/>
    <lineage>
        <taxon>Bacteria</taxon>
        <taxon>Pseudomonadati</taxon>
        <taxon>Pseudomonadota</taxon>
        <taxon>Gammaproteobacteria</taxon>
        <taxon>Enterobacterales</taxon>
        <taxon>Yersiniaceae</taxon>
        <taxon>Candidatus Fukatsuia</taxon>
    </lineage>
</organism>
<dbReference type="KEGG" id="fsm:CCS41_07230"/>
<protein>
    <submittedName>
        <fullName evidence="1">Uncharacterized protein</fullName>
    </submittedName>
</protein>
<dbReference type="AlphaFoldDB" id="A0A2U8I5B4"/>
<dbReference type="RefSeq" id="WP_072549595.1">
    <property type="nucleotide sequence ID" value="NZ_CP021659.1"/>
</dbReference>
<sequence length="148" mass="16824">MENIDIAALVREALLENKCDPSLLGDFDSHSTITLDFKDSPSILVSKIQREDEHGNANGEDEIWVWARIEHVSPHVFEQCAGKCLCELGQNCPFTQSRQLQINYVEDQEVVELKAHIHVDYLQNGQEFAKVLSQFFDDIAKFVGIYQG</sequence>